<dbReference type="Proteomes" id="UP000184364">
    <property type="component" value="Unassembled WGS sequence"/>
</dbReference>
<dbReference type="AlphaFoldDB" id="A0A1M7L2L3"/>
<name>A0A1M7L2L3_9FLAO</name>
<organism evidence="1 2">
    <name type="scientific">Chryseobacterium polytrichastri</name>
    <dbReference type="NCBI Taxonomy" id="1302687"/>
    <lineage>
        <taxon>Bacteria</taxon>
        <taxon>Pseudomonadati</taxon>
        <taxon>Bacteroidota</taxon>
        <taxon>Flavobacteriia</taxon>
        <taxon>Flavobacteriales</taxon>
        <taxon>Weeksellaceae</taxon>
        <taxon>Chryseobacterium group</taxon>
        <taxon>Chryseobacterium</taxon>
    </lineage>
</organism>
<dbReference type="STRING" id="1302687.SAMN05444267_10815"/>
<proteinExistence type="predicted"/>
<evidence type="ECO:0008006" key="3">
    <source>
        <dbReference type="Google" id="ProtNLM"/>
    </source>
</evidence>
<keyword evidence="2" id="KW-1185">Reference proteome</keyword>
<gene>
    <name evidence="1" type="ORF">SAMN05444267_10815</name>
</gene>
<protein>
    <recommendedName>
        <fullName evidence="3">Helix-turn-helix domain-containing protein</fullName>
    </recommendedName>
</protein>
<dbReference type="EMBL" id="FRAV01000081">
    <property type="protein sequence ID" value="SHM72239.1"/>
    <property type="molecule type" value="Genomic_DNA"/>
</dbReference>
<evidence type="ECO:0000313" key="1">
    <source>
        <dbReference type="EMBL" id="SHM72239.1"/>
    </source>
</evidence>
<accession>A0A1M7L2L3</accession>
<reference evidence="2" key="1">
    <citation type="submission" date="2016-11" db="EMBL/GenBank/DDBJ databases">
        <authorList>
            <person name="Varghese N."/>
            <person name="Submissions S."/>
        </authorList>
    </citation>
    <scope>NUCLEOTIDE SEQUENCE [LARGE SCALE GENOMIC DNA]</scope>
    <source>
        <strain evidence="2">DSM 26899</strain>
    </source>
</reference>
<dbReference type="OrthoDB" id="1260127at2"/>
<sequence length="108" mass="12794">MTKNSIPDYKRIFNDIIKMKYPHKKEDCFHILEKENLSLLDVLKLNSIIFNVADKERSILNQQHKAYDENSIIHILEYQNKNCLSNTATALHFKLSRNTVAKWKKLFS</sequence>
<evidence type="ECO:0000313" key="2">
    <source>
        <dbReference type="Proteomes" id="UP000184364"/>
    </source>
</evidence>
<dbReference type="RefSeq" id="WP_073298052.1">
    <property type="nucleotide sequence ID" value="NZ_FRAV01000081.1"/>
</dbReference>